<protein>
    <submittedName>
        <fullName evidence="1">Uncharacterized protein</fullName>
    </submittedName>
</protein>
<accession>A0A6J4VS48</accession>
<organism evidence="1">
    <name type="scientific">uncultured Synechococcales cyanobacterium</name>
    <dbReference type="NCBI Taxonomy" id="1936017"/>
    <lineage>
        <taxon>Bacteria</taxon>
        <taxon>Bacillati</taxon>
        <taxon>Cyanobacteriota</taxon>
        <taxon>Cyanophyceae</taxon>
        <taxon>Synechococcales</taxon>
        <taxon>environmental samples</taxon>
    </lineage>
</organism>
<reference evidence="1" key="1">
    <citation type="submission" date="2020-02" db="EMBL/GenBank/DDBJ databases">
        <authorList>
            <person name="Meier V. D."/>
        </authorList>
    </citation>
    <scope>NUCLEOTIDE SEQUENCE</scope>
    <source>
        <strain evidence="1">AVDCRST_MAG81</strain>
    </source>
</reference>
<proteinExistence type="predicted"/>
<evidence type="ECO:0000313" key="1">
    <source>
        <dbReference type="EMBL" id="CAA9583876.1"/>
    </source>
</evidence>
<sequence>MAVDVLECVAQHWCPQPGEQVRVVFPGSKRDGKLATVEALKQQDGRLMAILQVDGESKPWTEVLLSWLEPV</sequence>
<name>A0A6J4VS48_9CYAN</name>
<gene>
    <name evidence="1" type="ORF">AVDCRST_MAG81-3476</name>
</gene>
<dbReference type="EMBL" id="CADCWO010000186">
    <property type="protein sequence ID" value="CAA9583876.1"/>
    <property type="molecule type" value="Genomic_DNA"/>
</dbReference>
<dbReference type="AlphaFoldDB" id="A0A6J4VS48"/>